<gene>
    <name evidence="1" type="ORF">SGA02_03940</name>
</gene>
<evidence type="ECO:0000313" key="2">
    <source>
        <dbReference type="Proteomes" id="UP000321057"/>
    </source>
</evidence>
<dbReference type="EMBL" id="BKAX01000001">
    <property type="protein sequence ID" value="GEQ04566.1"/>
    <property type="molecule type" value="Genomic_DNA"/>
</dbReference>
<reference evidence="1 2" key="1">
    <citation type="submission" date="2019-07" db="EMBL/GenBank/DDBJ databases">
        <title>Whole genome shotgun sequence of Staphylococcus gallinarum NBRC 109767.</title>
        <authorList>
            <person name="Hosoyama A."/>
            <person name="Uohara A."/>
            <person name="Ohji S."/>
            <person name="Ichikawa N."/>
        </authorList>
    </citation>
    <scope>NUCLEOTIDE SEQUENCE [LARGE SCALE GENOMIC DNA]</scope>
    <source>
        <strain evidence="1 2">NBRC 109767</strain>
    </source>
</reference>
<dbReference type="RefSeq" id="WP_042739684.1">
    <property type="nucleotide sequence ID" value="NZ_BKAX01000001.1"/>
</dbReference>
<evidence type="ECO:0000313" key="1">
    <source>
        <dbReference type="EMBL" id="GEQ04566.1"/>
    </source>
</evidence>
<accession>A0ABQ0XYZ5</accession>
<protein>
    <recommendedName>
        <fullName evidence="3">HK97 gp10 family phage protein</fullName>
    </recommendedName>
</protein>
<keyword evidence="2" id="KW-1185">Reference proteome</keyword>
<organism evidence="1 2">
    <name type="scientific">Staphylococcus gallinarum</name>
    <dbReference type="NCBI Taxonomy" id="1293"/>
    <lineage>
        <taxon>Bacteria</taxon>
        <taxon>Bacillati</taxon>
        <taxon>Bacillota</taxon>
        <taxon>Bacilli</taxon>
        <taxon>Bacillales</taxon>
        <taxon>Staphylococcaceae</taxon>
        <taxon>Staphylococcus</taxon>
    </lineage>
</organism>
<proteinExistence type="predicted"/>
<name>A0ABQ0XYZ5_STAGA</name>
<evidence type="ECO:0008006" key="3">
    <source>
        <dbReference type="Google" id="ProtNLM"/>
    </source>
</evidence>
<comment type="caution">
    <text evidence="1">The sequence shown here is derived from an EMBL/GenBank/DDBJ whole genome shotgun (WGS) entry which is preliminary data.</text>
</comment>
<dbReference type="Proteomes" id="UP000321057">
    <property type="component" value="Unassembled WGS sequence"/>
</dbReference>
<sequence>MSVEIKGIPELTERLEKEYGRSAMIKKSDKALVKASDYFVNELKTQFETFKDTGASIDEMHRSSPYTDRKDNQRAVMISWVGPHERNRLIHLNEHGYDRNGKKVVPRGFGAIEKTLEGTREQYRSIVLEELRKQHD</sequence>